<dbReference type="EMBL" id="BJXA01000019">
    <property type="protein sequence ID" value="GEM38835.1"/>
    <property type="molecule type" value="Genomic_DNA"/>
</dbReference>
<evidence type="ECO:0000313" key="2">
    <source>
        <dbReference type="Proteomes" id="UP000321424"/>
    </source>
</evidence>
<organism evidence="1 2">
    <name type="scientific">Nocardia ninae NBRC 108245</name>
    <dbReference type="NCBI Taxonomy" id="1210091"/>
    <lineage>
        <taxon>Bacteria</taxon>
        <taxon>Bacillati</taxon>
        <taxon>Actinomycetota</taxon>
        <taxon>Actinomycetes</taxon>
        <taxon>Mycobacteriales</taxon>
        <taxon>Nocardiaceae</taxon>
        <taxon>Nocardia</taxon>
    </lineage>
</organism>
<protein>
    <submittedName>
        <fullName evidence="1">Uncharacterized protein</fullName>
    </submittedName>
</protein>
<reference evidence="1 2" key="1">
    <citation type="submission" date="2019-07" db="EMBL/GenBank/DDBJ databases">
        <title>Whole genome shotgun sequence of Nocardia ninae NBRC 108245.</title>
        <authorList>
            <person name="Hosoyama A."/>
            <person name="Uohara A."/>
            <person name="Ohji S."/>
            <person name="Ichikawa N."/>
        </authorList>
    </citation>
    <scope>NUCLEOTIDE SEQUENCE [LARGE SCALE GENOMIC DNA]</scope>
    <source>
        <strain evidence="1 2">NBRC 108245</strain>
    </source>
</reference>
<dbReference type="Proteomes" id="UP000321424">
    <property type="component" value="Unassembled WGS sequence"/>
</dbReference>
<name>A0A511MDU7_9NOCA</name>
<gene>
    <name evidence="1" type="ORF">NN4_33540</name>
</gene>
<accession>A0A511MDU7</accession>
<proteinExistence type="predicted"/>
<dbReference type="AlphaFoldDB" id="A0A511MDU7"/>
<keyword evidence="2" id="KW-1185">Reference proteome</keyword>
<comment type="caution">
    <text evidence="1">The sequence shown here is derived from an EMBL/GenBank/DDBJ whole genome shotgun (WGS) entry which is preliminary data.</text>
</comment>
<evidence type="ECO:0000313" key="1">
    <source>
        <dbReference type="EMBL" id="GEM38835.1"/>
    </source>
</evidence>
<sequence length="62" mass="6482">MHPGLHTPTAWGRCPCATSTTRGTTALVIWTATSLGLSVLTDGLGLYATNEAIWTAQIPPTT</sequence>